<comment type="function">
    <text evidence="1">May be involved in spermatogenesis.</text>
</comment>
<proteinExistence type="predicted"/>
<evidence type="ECO:0000313" key="8">
    <source>
        <dbReference type="Proteomes" id="UP000694892"/>
    </source>
</evidence>
<evidence type="ECO:0000256" key="2">
    <source>
        <dbReference type="ARBA" id="ARBA00004123"/>
    </source>
</evidence>
<evidence type="ECO:0000256" key="5">
    <source>
        <dbReference type="ARBA" id="ARBA00022490"/>
    </source>
</evidence>
<evidence type="ECO:0000256" key="3">
    <source>
        <dbReference type="ARBA" id="ARBA00004496"/>
    </source>
</evidence>
<evidence type="ECO:0000313" key="7">
    <source>
        <dbReference type="EMBL" id="OCU00368.1"/>
    </source>
</evidence>
<dbReference type="PANTHER" id="PTHR33588:SF1">
    <property type="entry name" value="CILIA- AND FLAGELLA-ASSOCIATED PROTEIN 299"/>
    <property type="match status" value="1"/>
</dbReference>
<keyword evidence="5" id="KW-0963">Cytoplasm</keyword>
<dbReference type="Proteomes" id="UP000694892">
    <property type="component" value="Chromosome 1L"/>
</dbReference>
<protein>
    <recommendedName>
        <fullName evidence="4">Cilia- and flagella-associated protein 299</fullName>
    </recommendedName>
</protein>
<sequence length="162" mass="18161">MQENNVSVSPVHKFAPAASKRAATGACECFRISGRPEIHGDLQVYWQLDRLVGHQGFALGAGVSWDKESPKDSQSFQTEVVYRAKRCSFYNWESHVSTSNPSPNYQVIAETSSGLLFKNKRDRKILNVDPKASPGDNSTRTSIQTDIYIQAVIYDHITRRKA</sequence>
<dbReference type="Pfam" id="PF14713">
    <property type="entry name" value="DUF4464"/>
    <property type="match status" value="1"/>
</dbReference>
<gene>
    <name evidence="7" type="ORF">XELAEV_18006142mg</name>
</gene>
<reference evidence="8" key="1">
    <citation type="journal article" date="2016" name="Nature">
        <title>Genome evolution in the allotetraploid frog Xenopus laevis.</title>
        <authorList>
            <person name="Session A.M."/>
            <person name="Uno Y."/>
            <person name="Kwon T."/>
            <person name="Chapman J.A."/>
            <person name="Toyoda A."/>
            <person name="Takahashi S."/>
            <person name="Fukui A."/>
            <person name="Hikosaka A."/>
            <person name="Suzuki A."/>
            <person name="Kondo M."/>
            <person name="van Heeringen S.J."/>
            <person name="Quigley I."/>
            <person name="Heinz S."/>
            <person name="Ogino H."/>
            <person name="Ochi H."/>
            <person name="Hellsten U."/>
            <person name="Lyons J.B."/>
            <person name="Simakov O."/>
            <person name="Putnam N."/>
            <person name="Stites J."/>
            <person name="Kuroki Y."/>
            <person name="Tanaka T."/>
            <person name="Michiue T."/>
            <person name="Watanabe M."/>
            <person name="Bogdanovic O."/>
            <person name="Lister R."/>
            <person name="Georgiou G."/>
            <person name="Paranjpe S.S."/>
            <person name="van Kruijsbergen I."/>
            <person name="Shu S."/>
            <person name="Carlson J."/>
            <person name="Kinoshita T."/>
            <person name="Ohta Y."/>
            <person name="Mawaribuchi S."/>
            <person name="Jenkins J."/>
            <person name="Grimwood J."/>
            <person name="Schmutz J."/>
            <person name="Mitros T."/>
            <person name="Mozaffari S.V."/>
            <person name="Suzuki Y."/>
            <person name="Haramoto Y."/>
            <person name="Yamamoto T.S."/>
            <person name="Takagi C."/>
            <person name="Heald R."/>
            <person name="Miller K."/>
            <person name="Haudenschild C."/>
            <person name="Kitzman J."/>
            <person name="Nakayama T."/>
            <person name="Izutsu Y."/>
            <person name="Robert J."/>
            <person name="Fortriede J."/>
            <person name="Burns K."/>
            <person name="Lotay V."/>
            <person name="Karimi K."/>
            <person name="Yasuoka Y."/>
            <person name="Dichmann D.S."/>
            <person name="Flajnik M.F."/>
            <person name="Houston D.W."/>
            <person name="Shendure J."/>
            <person name="DuPasquier L."/>
            <person name="Vize P.D."/>
            <person name="Zorn A.M."/>
            <person name="Ito M."/>
            <person name="Marcotte E.M."/>
            <person name="Wallingford J.B."/>
            <person name="Ito Y."/>
            <person name="Asashima M."/>
            <person name="Ueno N."/>
            <person name="Matsuda Y."/>
            <person name="Veenstra G.J."/>
            <person name="Fujiyama A."/>
            <person name="Harland R.M."/>
            <person name="Taira M."/>
            <person name="Rokhsar D.S."/>
        </authorList>
    </citation>
    <scope>NUCLEOTIDE SEQUENCE [LARGE SCALE GENOMIC DNA]</scope>
    <source>
        <strain evidence="8">J</strain>
    </source>
</reference>
<dbReference type="PANTHER" id="PTHR33588">
    <property type="entry name" value="CILIA- AND FLAGELLA-ASSOCIATED PROTEIN 299"/>
    <property type="match status" value="1"/>
</dbReference>
<dbReference type="GO" id="GO:0005737">
    <property type="term" value="C:cytoplasm"/>
    <property type="evidence" value="ECO:0007669"/>
    <property type="project" value="UniProtKB-SubCell"/>
</dbReference>
<keyword evidence="6" id="KW-0539">Nucleus</keyword>
<dbReference type="EMBL" id="CM004466">
    <property type="protein sequence ID" value="OCU00368.1"/>
    <property type="molecule type" value="Genomic_DNA"/>
</dbReference>
<comment type="subcellular location">
    <subcellularLocation>
        <location evidence="3">Cytoplasm</location>
    </subcellularLocation>
    <subcellularLocation>
        <location evidence="2">Nucleus</location>
    </subcellularLocation>
</comment>
<name>A0A974I3A1_XENLA</name>
<evidence type="ECO:0000256" key="1">
    <source>
        <dbReference type="ARBA" id="ARBA00003056"/>
    </source>
</evidence>
<dbReference type="GO" id="GO:0005634">
    <property type="term" value="C:nucleus"/>
    <property type="evidence" value="ECO:0007669"/>
    <property type="project" value="UniProtKB-SubCell"/>
</dbReference>
<dbReference type="InterPro" id="IPR027887">
    <property type="entry name" value="DUF4464"/>
</dbReference>
<dbReference type="AlphaFoldDB" id="A0A974I3A1"/>
<organism evidence="7 8">
    <name type="scientific">Xenopus laevis</name>
    <name type="common">African clawed frog</name>
    <dbReference type="NCBI Taxonomy" id="8355"/>
    <lineage>
        <taxon>Eukaryota</taxon>
        <taxon>Metazoa</taxon>
        <taxon>Chordata</taxon>
        <taxon>Craniata</taxon>
        <taxon>Vertebrata</taxon>
        <taxon>Euteleostomi</taxon>
        <taxon>Amphibia</taxon>
        <taxon>Batrachia</taxon>
        <taxon>Anura</taxon>
        <taxon>Pipoidea</taxon>
        <taxon>Pipidae</taxon>
        <taxon>Xenopodinae</taxon>
        <taxon>Xenopus</taxon>
        <taxon>Xenopus</taxon>
    </lineage>
</organism>
<evidence type="ECO:0000256" key="6">
    <source>
        <dbReference type="ARBA" id="ARBA00023242"/>
    </source>
</evidence>
<evidence type="ECO:0000256" key="4">
    <source>
        <dbReference type="ARBA" id="ARBA00021436"/>
    </source>
</evidence>
<accession>A0A974I3A1</accession>